<dbReference type="AlphaFoldDB" id="A0A1H5EKU5"/>
<evidence type="ECO:0000313" key="10">
    <source>
        <dbReference type="EMBL" id="SED91731.1"/>
    </source>
</evidence>
<sequence>MRASLPARAGLAFVSISIVEFICVAMTAFASAWVYHELASTPGLRVKVYLLASCFIGAAEVCIAAMAGQFLHLEKQREIRFASAGIGAAATTFVVLTSLLFIFKLSDVYSRGTLILQFVGCSMTVGLVRLAAYRAFQNAAEEGLLQRQRVVLVGRHDDCEACAGQLRKSGGGFDVVACPLSWDAASGEAADFDRATGAKLVERCRVLRPDSIILLVDRKQEDGSVGMLLSLLRQIPADVYAVPTHRDIFWANAQTADIGGIATFAISRRPLSVFDLVVKRTFDIVAAAAGLIVLSPLLLLSSLAVKLDSRGPVLFVQIRHGYNNEAIRVLKFRTMYVSDSAEFRQASKGDSRVTRIGRIFRKTGIDELPQLWNILRGDMSVVGPRPHAITHNELFTPRIDSFDRRHTVKPGLTGWAQVNGFRGETNTLEKMQNRIEHDLYYIDNWSLLLDLKIILLTLFSGKTYRNAW</sequence>
<dbReference type="GO" id="GO:0000271">
    <property type="term" value="P:polysaccharide biosynthetic process"/>
    <property type="evidence" value="ECO:0007669"/>
    <property type="project" value="UniProtKB-KW"/>
</dbReference>
<feature type="transmembrane region" description="Helical" evidence="8">
    <location>
        <begin position="12"/>
        <end position="36"/>
    </location>
</feature>
<dbReference type="Proteomes" id="UP000198992">
    <property type="component" value="Unassembled WGS sequence"/>
</dbReference>
<dbReference type="NCBIfam" id="TIGR03025">
    <property type="entry name" value="EPS_sugtrans"/>
    <property type="match status" value="1"/>
</dbReference>
<dbReference type="GO" id="GO:0016020">
    <property type="term" value="C:membrane"/>
    <property type="evidence" value="ECO:0007669"/>
    <property type="project" value="UniProtKB-SubCell"/>
</dbReference>
<feature type="domain" description="Bacterial sugar transferase" evidence="9">
    <location>
        <begin position="279"/>
        <end position="459"/>
    </location>
</feature>
<keyword evidence="6 8" id="KW-0472">Membrane</keyword>
<feature type="transmembrane region" description="Helical" evidence="8">
    <location>
        <begin position="48"/>
        <end position="67"/>
    </location>
</feature>
<gene>
    <name evidence="10" type="ORF">SAMN05444164_6279</name>
</gene>
<evidence type="ECO:0000256" key="1">
    <source>
        <dbReference type="ARBA" id="ARBA00004141"/>
    </source>
</evidence>
<dbReference type="PANTHER" id="PTHR30576:SF21">
    <property type="entry name" value="UDP-GLUCOSE:UNDECAPRENYL-PHOSPHATE GLUCOSE-1-PHOSPHATE TRANSFERASE"/>
    <property type="match status" value="1"/>
</dbReference>
<name>A0A1H5EKU5_9BRAD</name>
<dbReference type="InterPro" id="IPR017475">
    <property type="entry name" value="EPS_sugar_tfrase"/>
</dbReference>
<evidence type="ECO:0000256" key="5">
    <source>
        <dbReference type="ARBA" id="ARBA00022989"/>
    </source>
</evidence>
<feature type="transmembrane region" description="Helical" evidence="8">
    <location>
        <begin position="79"/>
        <end position="102"/>
    </location>
</feature>
<evidence type="ECO:0000256" key="7">
    <source>
        <dbReference type="ARBA" id="ARBA00023169"/>
    </source>
</evidence>
<evidence type="ECO:0000256" key="8">
    <source>
        <dbReference type="SAM" id="Phobius"/>
    </source>
</evidence>
<keyword evidence="4 8" id="KW-0812">Transmembrane</keyword>
<dbReference type="InterPro" id="IPR003362">
    <property type="entry name" value="Bact_transf"/>
</dbReference>
<reference evidence="10 11" key="1">
    <citation type="submission" date="2016-10" db="EMBL/GenBank/DDBJ databases">
        <authorList>
            <person name="de Groot N.N."/>
        </authorList>
    </citation>
    <scope>NUCLEOTIDE SEQUENCE [LARGE SCALE GENOMIC DNA]</scope>
    <source>
        <strain evidence="10 11">MT12</strain>
    </source>
</reference>
<dbReference type="GO" id="GO:0089702">
    <property type="term" value="F:undecaprenyl-phosphate glucose phosphotransferase activity"/>
    <property type="evidence" value="ECO:0007669"/>
    <property type="project" value="TreeGrafter"/>
</dbReference>
<feature type="transmembrane region" description="Helical" evidence="8">
    <location>
        <begin position="114"/>
        <end position="132"/>
    </location>
</feature>
<comment type="subcellular location">
    <subcellularLocation>
        <location evidence="1">Membrane</location>
        <topology evidence="1">Multi-pass membrane protein</topology>
    </subcellularLocation>
</comment>
<feature type="transmembrane region" description="Helical" evidence="8">
    <location>
        <begin position="284"/>
        <end position="305"/>
    </location>
</feature>
<dbReference type="GO" id="GO:0009242">
    <property type="term" value="P:colanic acid biosynthetic process"/>
    <property type="evidence" value="ECO:0007669"/>
    <property type="project" value="TreeGrafter"/>
</dbReference>
<organism evidence="10 11">
    <name type="scientific">Bradyrhizobium erythrophlei</name>
    <dbReference type="NCBI Taxonomy" id="1437360"/>
    <lineage>
        <taxon>Bacteria</taxon>
        <taxon>Pseudomonadati</taxon>
        <taxon>Pseudomonadota</taxon>
        <taxon>Alphaproteobacteria</taxon>
        <taxon>Hyphomicrobiales</taxon>
        <taxon>Nitrobacteraceae</taxon>
        <taxon>Bradyrhizobium</taxon>
    </lineage>
</organism>
<evidence type="ECO:0000313" key="11">
    <source>
        <dbReference type="Proteomes" id="UP000198992"/>
    </source>
</evidence>
<protein>
    <submittedName>
        <fullName evidence="10">Undecaprenyl-phosphate glucose phosphotransferase</fullName>
    </submittedName>
</protein>
<dbReference type="Pfam" id="PF02397">
    <property type="entry name" value="Bac_transf"/>
    <property type="match status" value="1"/>
</dbReference>
<evidence type="ECO:0000256" key="4">
    <source>
        <dbReference type="ARBA" id="ARBA00022692"/>
    </source>
</evidence>
<keyword evidence="3 10" id="KW-0808">Transferase</keyword>
<evidence type="ECO:0000256" key="6">
    <source>
        <dbReference type="ARBA" id="ARBA00023136"/>
    </source>
</evidence>
<dbReference type="EMBL" id="FNTH01000001">
    <property type="protein sequence ID" value="SED91731.1"/>
    <property type="molecule type" value="Genomic_DNA"/>
</dbReference>
<keyword evidence="7" id="KW-0270">Exopolysaccharide synthesis</keyword>
<keyword evidence="5 8" id="KW-1133">Transmembrane helix</keyword>
<comment type="similarity">
    <text evidence="2">Belongs to the bacterial sugar transferase family.</text>
</comment>
<evidence type="ECO:0000256" key="3">
    <source>
        <dbReference type="ARBA" id="ARBA00022679"/>
    </source>
</evidence>
<proteinExistence type="inferred from homology"/>
<accession>A0A1H5EKU5</accession>
<dbReference type="PANTHER" id="PTHR30576">
    <property type="entry name" value="COLANIC BIOSYNTHESIS UDP-GLUCOSE LIPID CARRIER TRANSFERASE"/>
    <property type="match status" value="1"/>
</dbReference>
<evidence type="ECO:0000259" key="9">
    <source>
        <dbReference type="Pfam" id="PF02397"/>
    </source>
</evidence>
<evidence type="ECO:0000256" key="2">
    <source>
        <dbReference type="ARBA" id="ARBA00006464"/>
    </source>
</evidence>